<evidence type="ECO:0000313" key="1">
    <source>
        <dbReference type="EMBL" id="JAH08787.1"/>
    </source>
</evidence>
<accession>A0A0E9PWZ5</accession>
<proteinExistence type="predicted"/>
<dbReference type="AlphaFoldDB" id="A0A0E9PWZ5"/>
<reference evidence="1" key="2">
    <citation type="journal article" date="2015" name="Fish Shellfish Immunol.">
        <title>Early steps in the European eel (Anguilla anguilla)-Vibrio vulnificus interaction in the gills: Role of the RtxA13 toxin.</title>
        <authorList>
            <person name="Callol A."/>
            <person name="Pajuelo D."/>
            <person name="Ebbesson L."/>
            <person name="Teles M."/>
            <person name="MacKenzie S."/>
            <person name="Amaro C."/>
        </authorList>
    </citation>
    <scope>NUCLEOTIDE SEQUENCE</scope>
</reference>
<protein>
    <submittedName>
        <fullName evidence="1">Uncharacterized protein</fullName>
    </submittedName>
</protein>
<organism evidence="1">
    <name type="scientific">Anguilla anguilla</name>
    <name type="common">European freshwater eel</name>
    <name type="synonym">Muraena anguilla</name>
    <dbReference type="NCBI Taxonomy" id="7936"/>
    <lineage>
        <taxon>Eukaryota</taxon>
        <taxon>Metazoa</taxon>
        <taxon>Chordata</taxon>
        <taxon>Craniata</taxon>
        <taxon>Vertebrata</taxon>
        <taxon>Euteleostomi</taxon>
        <taxon>Actinopterygii</taxon>
        <taxon>Neopterygii</taxon>
        <taxon>Teleostei</taxon>
        <taxon>Anguilliformes</taxon>
        <taxon>Anguillidae</taxon>
        <taxon>Anguilla</taxon>
    </lineage>
</organism>
<reference evidence="1" key="1">
    <citation type="submission" date="2014-11" db="EMBL/GenBank/DDBJ databases">
        <authorList>
            <person name="Amaro Gonzalez C."/>
        </authorList>
    </citation>
    <scope>NUCLEOTIDE SEQUENCE</scope>
</reference>
<dbReference type="EMBL" id="GBXM01099790">
    <property type="protein sequence ID" value="JAH08787.1"/>
    <property type="molecule type" value="Transcribed_RNA"/>
</dbReference>
<sequence length="28" mass="3311">MGNYQLRYWQVYNVSTTNVSIGHCYSLL</sequence>
<name>A0A0E9PWZ5_ANGAN</name>